<dbReference type="InterPro" id="IPR000700">
    <property type="entry name" value="PAS-assoc_C"/>
</dbReference>
<dbReference type="Pfam" id="PF00989">
    <property type="entry name" value="PAS"/>
    <property type="match status" value="2"/>
</dbReference>
<dbReference type="InterPro" id="IPR036890">
    <property type="entry name" value="HATPase_C_sf"/>
</dbReference>
<dbReference type="Pfam" id="PF00512">
    <property type="entry name" value="HisKA"/>
    <property type="match status" value="1"/>
</dbReference>
<dbReference type="InterPro" id="IPR011006">
    <property type="entry name" value="CheY-like_superfamily"/>
</dbReference>
<dbReference type="SUPFAM" id="SSF55781">
    <property type="entry name" value="GAF domain-like"/>
    <property type="match status" value="1"/>
</dbReference>
<dbReference type="PROSITE" id="PS50109">
    <property type="entry name" value="HIS_KIN"/>
    <property type="match status" value="1"/>
</dbReference>
<dbReference type="Gene3D" id="3.30.565.10">
    <property type="entry name" value="Histidine kinase-like ATPase, C-terminal domain"/>
    <property type="match status" value="1"/>
</dbReference>
<dbReference type="Gene3D" id="3.30.450.40">
    <property type="match status" value="1"/>
</dbReference>
<evidence type="ECO:0000259" key="8">
    <source>
        <dbReference type="PROSITE" id="PS50110"/>
    </source>
</evidence>
<dbReference type="SMART" id="SM00091">
    <property type="entry name" value="PAS"/>
    <property type="match status" value="3"/>
</dbReference>
<dbReference type="InterPro" id="IPR029016">
    <property type="entry name" value="GAF-like_dom_sf"/>
</dbReference>
<feature type="domain" description="PAS" evidence="9">
    <location>
        <begin position="167"/>
        <end position="211"/>
    </location>
</feature>
<evidence type="ECO:0000256" key="4">
    <source>
        <dbReference type="ARBA" id="ARBA00022679"/>
    </source>
</evidence>
<protein>
    <recommendedName>
        <fullName evidence="2">histidine kinase</fullName>
        <ecNumber evidence="2">2.7.13.3</ecNumber>
    </recommendedName>
</protein>
<dbReference type="GO" id="GO:0000155">
    <property type="term" value="F:phosphorelay sensor kinase activity"/>
    <property type="evidence" value="ECO:0007669"/>
    <property type="project" value="InterPro"/>
</dbReference>
<dbReference type="SUPFAM" id="SSF52172">
    <property type="entry name" value="CheY-like"/>
    <property type="match status" value="1"/>
</dbReference>
<evidence type="ECO:0000256" key="1">
    <source>
        <dbReference type="ARBA" id="ARBA00000085"/>
    </source>
</evidence>
<dbReference type="SUPFAM" id="SSF55874">
    <property type="entry name" value="ATPase domain of HSP90 chaperone/DNA topoisomerase II/histidine kinase"/>
    <property type="match status" value="1"/>
</dbReference>
<dbReference type="InterPro" id="IPR005467">
    <property type="entry name" value="His_kinase_dom"/>
</dbReference>
<dbReference type="InterPro" id="IPR001610">
    <property type="entry name" value="PAC"/>
</dbReference>
<dbReference type="InterPro" id="IPR003661">
    <property type="entry name" value="HisK_dim/P_dom"/>
</dbReference>
<keyword evidence="3 6" id="KW-0597">Phosphoprotein</keyword>
<reference evidence="11 12" key="1">
    <citation type="journal article" date="2016" name="BMC Genomics">
        <title>Combined genomic and structural analyses of a cultured magnetotactic bacterium reveals its niche adaptation to a dynamic environment.</title>
        <authorList>
            <person name="Araujo A.C."/>
            <person name="Morillo V."/>
            <person name="Cypriano J."/>
            <person name="Teixeira L.C."/>
            <person name="Leao P."/>
            <person name="Lyra S."/>
            <person name="Almeida L.G."/>
            <person name="Bazylinski D.A."/>
            <person name="Vasconcellos A.T."/>
            <person name="Abreu F."/>
            <person name="Lins U."/>
        </authorList>
    </citation>
    <scope>NUCLEOTIDE SEQUENCE [LARGE SCALE GENOMIC DNA]</scope>
    <source>
        <strain evidence="11 12">IT-1</strain>
    </source>
</reference>
<dbReference type="Gene3D" id="3.30.450.20">
    <property type="entry name" value="PAS domain"/>
    <property type="match status" value="3"/>
</dbReference>
<feature type="domain" description="PAC" evidence="10">
    <location>
        <begin position="236"/>
        <end position="290"/>
    </location>
</feature>
<dbReference type="SMART" id="SM00065">
    <property type="entry name" value="GAF"/>
    <property type="match status" value="1"/>
</dbReference>
<dbReference type="EMBL" id="LVJN01000015">
    <property type="protein sequence ID" value="OSM07185.1"/>
    <property type="molecule type" value="Genomic_DNA"/>
</dbReference>
<dbReference type="SUPFAM" id="SSF55785">
    <property type="entry name" value="PYP-like sensor domain (PAS domain)"/>
    <property type="match status" value="3"/>
</dbReference>
<evidence type="ECO:0000313" key="12">
    <source>
        <dbReference type="Proteomes" id="UP000194003"/>
    </source>
</evidence>
<dbReference type="SUPFAM" id="SSF47384">
    <property type="entry name" value="Homodimeric domain of signal transducing histidine kinase"/>
    <property type="match status" value="1"/>
</dbReference>
<dbReference type="Proteomes" id="UP000194003">
    <property type="component" value="Unassembled WGS sequence"/>
</dbReference>
<dbReference type="AlphaFoldDB" id="A0A1Y2KBJ1"/>
<dbReference type="Gene3D" id="1.10.287.130">
    <property type="match status" value="1"/>
</dbReference>
<feature type="domain" description="PAS" evidence="9">
    <location>
        <begin position="418"/>
        <end position="488"/>
    </location>
</feature>
<dbReference type="InterPro" id="IPR035965">
    <property type="entry name" value="PAS-like_dom_sf"/>
</dbReference>
<gene>
    <name evidence="11" type="ORF">MAIT1_03892</name>
</gene>
<dbReference type="InterPro" id="IPR036097">
    <property type="entry name" value="HisK_dim/P_sf"/>
</dbReference>
<dbReference type="PRINTS" id="PR00344">
    <property type="entry name" value="BCTRLSENSOR"/>
</dbReference>
<feature type="modified residue" description="4-aspartylphosphate" evidence="6">
    <location>
        <position position="847"/>
    </location>
</feature>
<evidence type="ECO:0000256" key="3">
    <source>
        <dbReference type="ARBA" id="ARBA00022553"/>
    </source>
</evidence>
<evidence type="ECO:0000259" key="10">
    <source>
        <dbReference type="PROSITE" id="PS50113"/>
    </source>
</evidence>
<dbReference type="CDD" id="cd00082">
    <property type="entry name" value="HisKA"/>
    <property type="match status" value="1"/>
</dbReference>
<dbReference type="Pfam" id="PF00072">
    <property type="entry name" value="Response_reg"/>
    <property type="match status" value="1"/>
</dbReference>
<keyword evidence="4" id="KW-0808">Transferase</keyword>
<dbReference type="SMART" id="SM00448">
    <property type="entry name" value="REC"/>
    <property type="match status" value="1"/>
</dbReference>
<dbReference type="Pfam" id="PF01590">
    <property type="entry name" value="GAF"/>
    <property type="match status" value="1"/>
</dbReference>
<keyword evidence="12" id="KW-1185">Reference proteome</keyword>
<dbReference type="PROSITE" id="PS50113">
    <property type="entry name" value="PAC"/>
    <property type="match status" value="2"/>
</dbReference>
<dbReference type="Pfam" id="PF13426">
    <property type="entry name" value="PAS_9"/>
    <property type="match status" value="1"/>
</dbReference>
<dbReference type="Pfam" id="PF02518">
    <property type="entry name" value="HATPase_c"/>
    <property type="match status" value="1"/>
</dbReference>
<name>A0A1Y2KBJ1_9PROT</name>
<dbReference type="InterPro" id="IPR000014">
    <property type="entry name" value="PAS"/>
</dbReference>
<dbReference type="PROSITE" id="PS50110">
    <property type="entry name" value="RESPONSE_REGULATORY"/>
    <property type="match status" value="1"/>
</dbReference>
<dbReference type="InterPro" id="IPR004358">
    <property type="entry name" value="Sig_transdc_His_kin-like_C"/>
</dbReference>
<feature type="domain" description="PAC" evidence="10">
    <location>
        <begin position="365"/>
        <end position="417"/>
    </location>
</feature>
<dbReference type="InterPro" id="IPR003018">
    <property type="entry name" value="GAF"/>
</dbReference>
<feature type="domain" description="Histidine kinase" evidence="7">
    <location>
        <begin position="557"/>
        <end position="776"/>
    </location>
</feature>
<comment type="caution">
    <text evidence="11">The sequence shown here is derived from an EMBL/GenBank/DDBJ whole genome shotgun (WGS) entry which is preliminary data.</text>
</comment>
<dbReference type="CDD" id="cd16922">
    <property type="entry name" value="HATPase_EvgS-ArcB-TorS-like"/>
    <property type="match status" value="1"/>
</dbReference>
<proteinExistence type="predicted"/>
<dbReference type="InterPro" id="IPR003594">
    <property type="entry name" value="HATPase_dom"/>
</dbReference>
<dbReference type="FunFam" id="3.30.565.10:FF:000078">
    <property type="entry name" value="Two-component sensor histidine kinase"/>
    <property type="match status" value="1"/>
</dbReference>
<dbReference type="InterPro" id="IPR001789">
    <property type="entry name" value="Sig_transdc_resp-reg_receiver"/>
</dbReference>
<dbReference type="InterPro" id="IPR013767">
    <property type="entry name" value="PAS_fold"/>
</dbReference>
<dbReference type="CDD" id="cd17546">
    <property type="entry name" value="REC_hyHK_CKI1_RcsC-like"/>
    <property type="match status" value="1"/>
</dbReference>
<dbReference type="PROSITE" id="PS50112">
    <property type="entry name" value="PAS"/>
    <property type="match status" value="3"/>
</dbReference>
<feature type="domain" description="Response regulatory" evidence="8">
    <location>
        <begin position="797"/>
        <end position="917"/>
    </location>
</feature>
<evidence type="ECO:0000256" key="6">
    <source>
        <dbReference type="PROSITE-ProRule" id="PRU00169"/>
    </source>
</evidence>
<dbReference type="SMART" id="SM00388">
    <property type="entry name" value="HisKA"/>
    <property type="match status" value="1"/>
</dbReference>
<dbReference type="CDD" id="cd00130">
    <property type="entry name" value="PAS"/>
    <property type="match status" value="3"/>
</dbReference>
<dbReference type="STRING" id="1434232.MAIT1_03892"/>
<evidence type="ECO:0000256" key="5">
    <source>
        <dbReference type="ARBA" id="ARBA00022777"/>
    </source>
</evidence>
<dbReference type="Gene3D" id="3.40.50.2300">
    <property type="match status" value="1"/>
</dbReference>
<dbReference type="NCBIfam" id="TIGR00229">
    <property type="entry name" value="sensory_box"/>
    <property type="match status" value="3"/>
</dbReference>
<accession>A0A1Y2KBJ1</accession>
<evidence type="ECO:0000259" key="7">
    <source>
        <dbReference type="PROSITE" id="PS50109"/>
    </source>
</evidence>
<dbReference type="GO" id="GO:0006355">
    <property type="term" value="P:regulation of DNA-templated transcription"/>
    <property type="evidence" value="ECO:0007669"/>
    <property type="project" value="InterPro"/>
</dbReference>
<dbReference type="PANTHER" id="PTHR43047">
    <property type="entry name" value="TWO-COMPONENT HISTIDINE PROTEIN KINASE"/>
    <property type="match status" value="1"/>
</dbReference>
<organism evidence="11 12">
    <name type="scientific">Magnetofaba australis IT-1</name>
    <dbReference type="NCBI Taxonomy" id="1434232"/>
    <lineage>
        <taxon>Bacteria</taxon>
        <taxon>Pseudomonadati</taxon>
        <taxon>Pseudomonadota</taxon>
        <taxon>Magnetococcia</taxon>
        <taxon>Magnetococcales</taxon>
        <taxon>Magnetococcaceae</taxon>
        <taxon>Magnetofaba</taxon>
    </lineage>
</organism>
<evidence type="ECO:0000313" key="11">
    <source>
        <dbReference type="EMBL" id="OSM07185.1"/>
    </source>
</evidence>
<keyword evidence="5 11" id="KW-0418">Kinase</keyword>
<feature type="domain" description="PAS" evidence="9">
    <location>
        <begin position="291"/>
        <end position="361"/>
    </location>
</feature>
<evidence type="ECO:0000259" key="9">
    <source>
        <dbReference type="PROSITE" id="PS50112"/>
    </source>
</evidence>
<evidence type="ECO:0000256" key="2">
    <source>
        <dbReference type="ARBA" id="ARBA00012438"/>
    </source>
</evidence>
<dbReference type="SMART" id="SM00086">
    <property type="entry name" value="PAC"/>
    <property type="match status" value="3"/>
</dbReference>
<dbReference type="EC" id="2.7.13.3" evidence="2"/>
<comment type="catalytic activity">
    <reaction evidence="1">
        <text>ATP + protein L-histidine = ADP + protein N-phospho-L-histidine.</text>
        <dbReference type="EC" id="2.7.13.3"/>
    </reaction>
</comment>
<sequence>MIDAWQQVVNTLARATQVPAALIMRVHANDIEVFISAETADSPYQKGATEHLDSGLYCERVMDTRQMLRVPDALADPQWANNPDVPLGMISYCGLPLTWPTGEIFGTICILDNRANPFTPLAQELLSAFRETAQAGLATVYQQSLLRDVNTHLEELAATRAQDIAQENSRYRIILDALSESVIIGSPQSGKILDVNRAFCESLGYTRKEALILSPTDFDPSMDAQRFASELGSLAPDQQIRFETCHRRRDGDEFPVEVTVVRAEIHGQTQLIGVSRDISERVAADSAIRESAQRHRALINNTAIGIIQCDIDGRLQEVNPAFASLLGRTVEELSGLPVTSLIHPEDAPSCARAFQDLLHGQTEHARLELRFLRRDGAVVWTDFSLSRQQNDVGAVTRIFCMAQDITQRICAEQTALLKESHYRSVVETSGDGFWAVSGDGVIIDVNQAYCALSGYTREELLRLKITDLEALEQQVDVDARMQQIIRNGHAVFETQHRRKSGEIWNAEVSATHLAQEPGTFFGFVRDISERKQGELRLQQAKAQAEAASRAKTEFLAIMSHEIRTPINVMLGMGELMEESCAKEHQRKLLRKQKEAGKALLALIETTLELARLEQGALSLKNADFVLLDLLRATIELFEQNARAKGLALELQIAGPMPHSVRADETRLRQILFNLISNAIKFTESGSVTVSIAPLPEMPHGVRIRVTDTGIGIPAEHQEHIFEHFTQVDSSLSRKYGGSGLGLAITKHLAIHMGGAIRLRSEQGVGSVFEVDLPLPPSAPALESVPAQATPDASAPLRILLVEDSEDNQMLIRAFLQKTPHALEVVNDGAAAVRLVCDGGAFDVALMDIQMPRLNGLEATRAIRQWELQQEGAHLPIIALTAHAFAEDKSLAIAAGCDDYLTKPIKKSDLLAAIEALAATPCSES</sequence>
<dbReference type="SMART" id="SM00387">
    <property type="entry name" value="HATPase_c"/>
    <property type="match status" value="1"/>
</dbReference>